<dbReference type="EMBL" id="NBSK02000009">
    <property type="protein sequence ID" value="KAJ0187526.1"/>
    <property type="molecule type" value="Genomic_DNA"/>
</dbReference>
<keyword evidence="1" id="KW-0812">Transmembrane</keyword>
<comment type="caution">
    <text evidence="2">The sequence shown here is derived from an EMBL/GenBank/DDBJ whole genome shotgun (WGS) entry which is preliminary data.</text>
</comment>
<keyword evidence="1" id="KW-1133">Transmembrane helix</keyword>
<evidence type="ECO:0000313" key="3">
    <source>
        <dbReference type="Proteomes" id="UP000235145"/>
    </source>
</evidence>
<protein>
    <submittedName>
        <fullName evidence="2">Uncharacterized protein</fullName>
    </submittedName>
</protein>
<name>A0A9R1UIE2_LACSA</name>
<reference evidence="2 3" key="1">
    <citation type="journal article" date="2017" name="Nat. Commun.">
        <title>Genome assembly with in vitro proximity ligation data and whole-genome triplication in lettuce.</title>
        <authorList>
            <person name="Reyes-Chin-Wo S."/>
            <person name="Wang Z."/>
            <person name="Yang X."/>
            <person name="Kozik A."/>
            <person name="Arikit S."/>
            <person name="Song C."/>
            <person name="Xia L."/>
            <person name="Froenicke L."/>
            <person name="Lavelle D.O."/>
            <person name="Truco M.J."/>
            <person name="Xia R."/>
            <person name="Zhu S."/>
            <person name="Xu C."/>
            <person name="Xu H."/>
            <person name="Xu X."/>
            <person name="Cox K."/>
            <person name="Korf I."/>
            <person name="Meyers B.C."/>
            <person name="Michelmore R.W."/>
        </authorList>
    </citation>
    <scope>NUCLEOTIDE SEQUENCE [LARGE SCALE GENOMIC DNA]</scope>
    <source>
        <strain evidence="3">cv. Salinas</strain>
        <tissue evidence="2">Seedlings</tissue>
    </source>
</reference>
<evidence type="ECO:0000313" key="2">
    <source>
        <dbReference type="EMBL" id="KAJ0187526.1"/>
    </source>
</evidence>
<dbReference type="AlphaFoldDB" id="A0A9R1UIE2"/>
<feature type="transmembrane region" description="Helical" evidence="1">
    <location>
        <begin position="72"/>
        <end position="90"/>
    </location>
</feature>
<keyword evidence="3" id="KW-1185">Reference proteome</keyword>
<evidence type="ECO:0000256" key="1">
    <source>
        <dbReference type="SAM" id="Phobius"/>
    </source>
</evidence>
<organism evidence="2 3">
    <name type="scientific">Lactuca sativa</name>
    <name type="common">Garden lettuce</name>
    <dbReference type="NCBI Taxonomy" id="4236"/>
    <lineage>
        <taxon>Eukaryota</taxon>
        <taxon>Viridiplantae</taxon>
        <taxon>Streptophyta</taxon>
        <taxon>Embryophyta</taxon>
        <taxon>Tracheophyta</taxon>
        <taxon>Spermatophyta</taxon>
        <taxon>Magnoliopsida</taxon>
        <taxon>eudicotyledons</taxon>
        <taxon>Gunneridae</taxon>
        <taxon>Pentapetalae</taxon>
        <taxon>asterids</taxon>
        <taxon>campanulids</taxon>
        <taxon>Asterales</taxon>
        <taxon>Asteraceae</taxon>
        <taxon>Cichorioideae</taxon>
        <taxon>Cichorieae</taxon>
        <taxon>Lactucinae</taxon>
        <taxon>Lactuca</taxon>
    </lineage>
</organism>
<feature type="transmembrane region" description="Helical" evidence="1">
    <location>
        <begin position="97"/>
        <end position="120"/>
    </location>
</feature>
<accession>A0A9R1UIE2</accession>
<dbReference type="Proteomes" id="UP000235145">
    <property type="component" value="Unassembled WGS sequence"/>
</dbReference>
<keyword evidence="1" id="KW-0472">Membrane</keyword>
<sequence>MEEIKSALWCYSGEKAPGPGSFSFKLIKTKWELMKGDIFIFINHFERSGSIPNGCNSFFITLIPKVSDPLNLVFLALFISIALYILYFLYHGSCRGFGARCGCGLIAFGLGGLLDALLGFTDPSKEIWA</sequence>
<gene>
    <name evidence="2" type="ORF">LSAT_V11C900472380</name>
</gene>
<proteinExistence type="predicted"/>